<evidence type="ECO:0000313" key="1">
    <source>
        <dbReference type="EMBL" id="MCI18197.1"/>
    </source>
</evidence>
<dbReference type="Proteomes" id="UP000265520">
    <property type="component" value="Unassembled WGS sequence"/>
</dbReference>
<protein>
    <submittedName>
        <fullName evidence="1">Uncharacterized protein</fullName>
    </submittedName>
</protein>
<evidence type="ECO:0000313" key="2">
    <source>
        <dbReference type="Proteomes" id="UP000265520"/>
    </source>
</evidence>
<feature type="non-terminal residue" evidence="1">
    <location>
        <position position="45"/>
    </location>
</feature>
<accession>A0A392Q2L3</accession>
<organism evidence="1 2">
    <name type="scientific">Trifolium medium</name>
    <dbReference type="NCBI Taxonomy" id="97028"/>
    <lineage>
        <taxon>Eukaryota</taxon>
        <taxon>Viridiplantae</taxon>
        <taxon>Streptophyta</taxon>
        <taxon>Embryophyta</taxon>
        <taxon>Tracheophyta</taxon>
        <taxon>Spermatophyta</taxon>
        <taxon>Magnoliopsida</taxon>
        <taxon>eudicotyledons</taxon>
        <taxon>Gunneridae</taxon>
        <taxon>Pentapetalae</taxon>
        <taxon>rosids</taxon>
        <taxon>fabids</taxon>
        <taxon>Fabales</taxon>
        <taxon>Fabaceae</taxon>
        <taxon>Papilionoideae</taxon>
        <taxon>50 kb inversion clade</taxon>
        <taxon>NPAAA clade</taxon>
        <taxon>Hologalegina</taxon>
        <taxon>IRL clade</taxon>
        <taxon>Trifolieae</taxon>
        <taxon>Trifolium</taxon>
    </lineage>
</organism>
<reference evidence="1 2" key="1">
    <citation type="journal article" date="2018" name="Front. Plant Sci.">
        <title>Red Clover (Trifolium pratense) and Zigzag Clover (T. medium) - A Picture of Genomic Similarities and Differences.</title>
        <authorList>
            <person name="Dluhosova J."/>
            <person name="Istvanek J."/>
            <person name="Nedelnik J."/>
            <person name="Repkova J."/>
        </authorList>
    </citation>
    <scope>NUCLEOTIDE SEQUENCE [LARGE SCALE GENOMIC DNA]</scope>
    <source>
        <strain evidence="2">cv. 10/8</strain>
        <tissue evidence="1">Leaf</tissue>
    </source>
</reference>
<dbReference type="AlphaFoldDB" id="A0A392Q2L3"/>
<sequence>MVSTEEERIPACERERMVMERGTPAAVAALVNPVEEREMVKKGNK</sequence>
<dbReference type="EMBL" id="LXQA010108994">
    <property type="protein sequence ID" value="MCI18197.1"/>
    <property type="molecule type" value="Genomic_DNA"/>
</dbReference>
<comment type="caution">
    <text evidence="1">The sequence shown here is derived from an EMBL/GenBank/DDBJ whole genome shotgun (WGS) entry which is preliminary data.</text>
</comment>
<proteinExistence type="predicted"/>
<name>A0A392Q2L3_9FABA</name>
<keyword evidence="2" id="KW-1185">Reference proteome</keyword>